<name>A7ITM5_PBCVM</name>
<protein>
    <submittedName>
        <fullName evidence="1">Uncharacterized protein m145R</fullName>
    </submittedName>
</protein>
<dbReference type="Proteomes" id="UP000246715">
    <property type="component" value="Segment"/>
</dbReference>
<gene>
    <name evidence="1" type="primary">m145R</name>
    <name evidence="1" type="ORF">MT325_m145R</name>
</gene>
<accession>A7ITM5</accession>
<evidence type="ECO:0000313" key="1">
    <source>
        <dbReference type="EMBL" id="ABT13699.1"/>
    </source>
</evidence>
<dbReference type="EMBL" id="DQ491001">
    <property type="protein sequence ID" value="ABT13699.1"/>
    <property type="molecule type" value="Genomic_DNA"/>
</dbReference>
<organism evidence="1 2">
    <name type="scientific">Paramecium bursaria Chlorella virus MT325</name>
    <name type="common">PBCV-MT325</name>
    <dbReference type="NCBI Taxonomy" id="346932"/>
    <lineage>
        <taxon>Viruses</taxon>
        <taxon>Varidnaviria</taxon>
        <taxon>Bamfordvirae</taxon>
        <taxon>Nucleocytoviricota</taxon>
        <taxon>Megaviricetes</taxon>
        <taxon>Algavirales</taxon>
        <taxon>Phycodnaviridae</taxon>
        <taxon>Chlorovirus</taxon>
        <taxon>Chlorovirus conductrix</taxon>
        <taxon>Paramecium bursaria Chlorella virus A1</taxon>
    </lineage>
</organism>
<evidence type="ECO:0000313" key="2">
    <source>
        <dbReference type="Proteomes" id="UP000246715"/>
    </source>
</evidence>
<sequence length="77" mass="8011">MSRNTFRPLELTLSRDVAFGACSFFETGAGGGVRSFNEIGTVAFEYGLGLGVRSFFETGAGDLLDTGVGLLADLALA</sequence>
<proteinExistence type="predicted"/>
<organismHost>
    <name type="scientific">Paramecium bursaria</name>
    <dbReference type="NCBI Taxonomy" id="74790"/>
</organismHost>
<reference evidence="1 2" key="1">
    <citation type="journal article" date="2007" name="Virology">
        <title>Sequence and annotation of the 314-kb MT325 and the 321-kb FR483 viruses that infect Chlorella Pbi.</title>
        <authorList>
            <person name="Fitzgerald L.A."/>
            <person name="Graves M.V."/>
            <person name="Li X."/>
            <person name="Feldblyum T."/>
            <person name="Hartigan J."/>
            <person name="Van Etten J.L."/>
        </authorList>
    </citation>
    <scope>NUCLEOTIDE SEQUENCE [LARGE SCALE GENOMIC DNA]</scope>
    <source>
        <strain evidence="1 2">MT325</strain>
    </source>
</reference>